<feature type="region of interest" description="Disordered" evidence="10">
    <location>
        <begin position="302"/>
        <end position="359"/>
    </location>
</feature>
<dbReference type="InterPro" id="IPR024792">
    <property type="entry name" value="RhoGDI_dom_sf"/>
</dbReference>
<dbReference type="GO" id="GO:0005096">
    <property type="term" value="F:GTPase activator activity"/>
    <property type="evidence" value="ECO:0007669"/>
    <property type="project" value="UniProtKB-KW"/>
</dbReference>
<comment type="similarity">
    <text evidence="2">Belongs to the Rho GDI family.</text>
</comment>
<dbReference type="InterPro" id="IPR003210">
    <property type="entry name" value="Signal_recog_particle_SRP14"/>
</dbReference>
<dbReference type="Pfam" id="PF02290">
    <property type="entry name" value="SRP14"/>
    <property type="match status" value="1"/>
</dbReference>
<dbReference type="OrthoDB" id="19209at2759"/>
<dbReference type="Gene3D" id="2.70.50.30">
    <property type="entry name" value="Coagulation Factor XIII, subunit A, domain 1"/>
    <property type="match status" value="1"/>
</dbReference>
<reference evidence="11" key="1">
    <citation type="submission" date="2021-02" db="EMBL/GenBank/DDBJ databases">
        <authorList>
            <person name="Nowell W R."/>
        </authorList>
    </citation>
    <scope>NUCLEOTIDE SEQUENCE</scope>
</reference>
<comment type="caution">
    <text evidence="11">The sequence shown here is derived from an EMBL/GenBank/DDBJ whole genome shotgun (WGS) entry which is preliminary data.</text>
</comment>
<dbReference type="PANTHER" id="PTHR10980:SF3">
    <property type="entry name" value="LD16419P"/>
    <property type="match status" value="1"/>
</dbReference>
<comment type="subcellular location">
    <subcellularLocation>
        <location evidence="1">Cytoplasm</location>
    </subcellularLocation>
</comment>
<dbReference type="Proteomes" id="UP000681722">
    <property type="component" value="Unassembled WGS sequence"/>
</dbReference>
<dbReference type="GO" id="GO:0008312">
    <property type="term" value="F:7S RNA binding"/>
    <property type="evidence" value="ECO:0007669"/>
    <property type="project" value="InterPro"/>
</dbReference>
<feature type="compositionally biased region" description="Low complexity" evidence="10">
    <location>
        <begin position="308"/>
        <end position="329"/>
    </location>
</feature>
<dbReference type="FunFam" id="3.30.720.10:FF:000003">
    <property type="entry name" value="Signal recognition particle 14"/>
    <property type="match status" value="1"/>
</dbReference>
<dbReference type="Pfam" id="PF02115">
    <property type="entry name" value="Rho_GDI"/>
    <property type="match status" value="1"/>
</dbReference>
<evidence type="ECO:0000256" key="9">
    <source>
        <dbReference type="ARBA" id="ARBA00023274"/>
    </source>
</evidence>
<evidence type="ECO:0000256" key="7">
    <source>
        <dbReference type="ARBA" id="ARBA00022884"/>
    </source>
</evidence>
<sequence length="359" mass="39835">MASGDQHSTDAHDHDSDDDTSTAIGYKPPQKVHLETLLSRDADDSSLDRYKKQLLGNDMQKLSTVIDANDPRLVIPLRISLIFENHEPNVVFDLNGSIEHIRQAHSKRSVTIKEGESYRIQLEYYVQRDIVTGLSFTQKIKKAKTITVDRTKYMIGSRAPSPDLQTYLGEVEVAPSGVKRQKMLLENDQFLLELTKLFQQQRVKNVGSLLLNMKRYDGRTKPKPRDKKKQQNQQSTSTNAASSPSTSDSPATGAHIEYKCLLHAKFGSKKLSTVVSAKDVNRFQLAYSNLLKANMDTLKKKEKEKKTAAAAVGQATASTTNVPPSTVTSPVPPSPSSIAQSSAVVTTNSPRKKKKKDDK</sequence>
<proteinExistence type="inferred from homology"/>
<evidence type="ECO:0000313" key="11">
    <source>
        <dbReference type="EMBL" id="CAF0780109.1"/>
    </source>
</evidence>
<dbReference type="Gene3D" id="3.30.720.10">
    <property type="entry name" value="Signal recognition particle alu RNA binding heterodimer, srp9/1"/>
    <property type="match status" value="1"/>
</dbReference>
<dbReference type="GO" id="GO:0016020">
    <property type="term" value="C:membrane"/>
    <property type="evidence" value="ECO:0007669"/>
    <property type="project" value="TreeGrafter"/>
</dbReference>
<keyword evidence="9" id="KW-0687">Ribonucleoprotein</keyword>
<dbReference type="AlphaFoldDB" id="A0A813RE01"/>
<name>A0A813RE01_9BILA</name>
<feature type="compositionally biased region" description="Basic residues" evidence="10">
    <location>
        <begin position="221"/>
        <end position="230"/>
    </location>
</feature>
<dbReference type="GO" id="GO:0005094">
    <property type="term" value="F:Rho GDP-dissociation inhibitor activity"/>
    <property type="evidence" value="ECO:0007669"/>
    <property type="project" value="InterPro"/>
</dbReference>
<dbReference type="GO" id="GO:0005829">
    <property type="term" value="C:cytosol"/>
    <property type="evidence" value="ECO:0007669"/>
    <property type="project" value="TreeGrafter"/>
</dbReference>
<evidence type="ECO:0000256" key="2">
    <source>
        <dbReference type="ARBA" id="ARBA00009758"/>
    </source>
</evidence>
<keyword evidence="5" id="KW-0343">GTPase activation</keyword>
<keyword evidence="6" id="KW-0963">Cytoplasm</keyword>
<organism evidence="11 13">
    <name type="scientific">Didymodactylos carnosus</name>
    <dbReference type="NCBI Taxonomy" id="1234261"/>
    <lineage>
        <taxon>Eukaryota</taxon>
        <taxon>Metazoa</taxon>
        <taxon>Spiralia</taxon>
        <taxon>Gnathifera</taxon>
        <taxon>Rotifera</taxon>
        <taxon>Eurotatoria</taxon>
        <taxon>Bdelloidea</taxon>
        <taxon>Philodinida</taxon>
        <taxon>Philodinidae</taxon>
        <taxon>Didymodactylos</taxon>
    </lineage>
</organism>
<dbReference type="SUPFAM" id="SSF54762">
    <property type="entry name" value="Signal recognition particle alu RNA binding heterodimer, SRP9/14"/>
    <property type="match status" value="1"/>
</dbReference>
<evidence type="ECO:0000256" key="5">
    <source>
        <dbReference type="ARBA" id="ARBA00022468"/>
    </source>
</evidence>
<feature type="region of interest" description="Disordered" evidence="10">
    <location>
        <begin position="1"/>
        <end position="30"/>
    </location>
</feature>
<dbReference type="FunFam" id="2.70.50.30:FF:000004">
    <property type="entry name" value="Rho GDP-dissociation inhibitor 1"/>
    <property type="match status" value="1"/>
</dbReference>
<comment type="similarity">
    <text evidence="3">Belongs to the SRP14 family.</text>
</comment>
<dbReference type="Proteomes" id="UP000663829">
    <property type="component" value="Unassembled WGS sequence"/>
</dbReference>
<feature type="compositionally biased region" description="Low complexity" evidence="10">
    <location>
        <begin position="336"/>
        <end position="345"/>
    </location>
</feature>
<dbReference type="GO" id="GO:0007266">
    <property type="term" value="P:Rho protein signal transduction"/>
    <property type="evidence" value="ECO:0007669"/>
    <property type="project" value="InterPro"/>
</dbReference>
<dbReference type="GO" id="GO:0030942">
    <property type="term" value="F:endoplasmic reticulum signal peptide binding"/>
    <property type="evidence" value="ECO:0007669"/>
    <property type="project" value="InterPro"/>
</dbReference>
<feature type="region of interest" description="Disordered" evidence="10">
    <location>
        <begin position="214"/>
        <end position="251"/>
    </location>
</feature>
<keyword evidence="8" id="KW-0733">Signal recognition particle</keyword>
<dbReference type="EMBL" id="CAJOBC010000268">
    <property type="protein sequence ID" value="CAF3563191.1"/>
    <property type="molecule type" value="Genomic_DNA"/>
</dbReference>
<evidence type="ECO:0000256" key="1">
    <source>
        <dbReference type="ARBA" id="ARBA00004496"/>
    </source>
</evidence>
<dbReference type="PANTHER" id="PTHR10980">
    <property type="entry name" value="RHO GDP-DISSOCIATION INHIBITOR"/>
    <property type="match status" value="1"/>
</dbReference>
<evidence type="ECO:0000256" key="10">
    <source>
        <dbReference type="SAM" id="MobiDB-lite"/>
    </source>
</evidence>
<keyword evidence="13" id="KW-1185">Reference proteome</keyword>
<gene>
    <name evidence="11" type="ORF">GPM918_LOCUS2415</name>
    <name evidence="12" type="ORF">SRO942_LOCUS2415</name>
</gene>
<dbReference type="InterPro" id="IPR000406">
    <property type="entry name" value="Rho_GDI"/>
</dbReference>
<dbReference type="SUPFAM" id="SSF81296">
    <property type="entry name" value="E set domains"/>
    <property type="match status" value="1"/>
</dbReference>
<evidence type="ECO:0000256" key="4">
    <source>
        <dbReference type="ARBA" id="ARBA00017926"/>
    </source>
</evidence>
<dbReference type="GO" id="GO:0005786">
    <property type="term" value="C:signal recognition particle, endoplasmic reticulum targeting"/>
    <property type="evidence" value="ECO:0007669"/>
    <property type="project" value="UniProtKB-KW"/>
</dbReference>
<evidence type="ECO:0000313" key="13">
    <source>
        <dbReference type="Proteomes" id="UP000663829"/>
    </source>
</evidence>
<dbReference type="InterPro" id="IPR009018">
    <property type="entry name" value="Signal_recog_particle_SRP9/14"/>
</dbReference>
<accession>A0A813RE01</accession>
<dbReference type="EMBL" id="CAJNOQ010000268">
    <property type="protein sequence ID" value="CAF0780109.1"/>
    <property type="molecule type" value="Genomic_DNA"/>
</dbReference>
<dbReference type="GO" id="GO:0006614">
    <property type="term" value="P:SRP-dependent cotranslational protein targeting to membrane"/>
    <property type="evidence" value="ECO:0007669"/>
    <property type="project" value="InterPro"/>
</dbReference>
<feature type="compositionally biased region" description="Basic residues" evidence="10">
    <location>
        <begin position="350"/>
        <end position="359"/>
    </location>
</feature>
<feature type="compositionally biased region" description="Low complexity" evidence="10">
    <location>
        <begin position="231"/>
        <end position="251"/>
    </location>
</feature>
<evidence type="ECO:0000313" key="12">
    <source>
        <dbReference type="EMBL" id="CAF3563191.1"/>
    </source>
</evidence>
<evidence type="ECO:0000256" key="8">
    <source>
        <dbReference type="ARBA" id="ARBA00023135"/>
    </source>
</evidence>
<evidence type="ECO:0000256" key="6">
    <source>
        <dbReference type="ARBA" id="ARBA00022490"/>
    </source>
</evidence>
<protein>
    <recommendedName>
        <fullName evidence="4">Signal recognition particle 14 kDa protein</fullName>
    </recommendedName>
</protein>
<evidence type="ECO:0000256" key="3">
    <source>
        <dbReference type="ARBA" id="ARBA00010349"/>
    </source>
</evidence>
<dbReference type="InterPro" id="IPR014756">
    <property type="entry name" value="Ig_E-set"/>
</dbReference>
<keyword evidence="7" id="KW-0694">RNA-binding</keyword>